<evidence type="ECO:0008006" key="6">
    <source>
        <dbReference type="Google" id="ProtNLM"/>
    </source>
</evidence>
<dbReference type="Proteomes" id="UP000234239">
    <property type="component" value="Unassembled WGS sequence"/>
</dbReference>
<feature type="transmembrane region" description="Helical" evidence="1">
    <location>
        <begin position="156"/>
        <end position="181"/>
    </location>
</feature>
<dbReference type="GeneID" id="92902820"/>
<dbReference type="GO" id="GO:0005886">
    <property type="term" value="C:plasma membrane"/>
    <property type="evidence" value="ECO:0007669"/>
    <property type="project" value="InterPro"/>
</dbReference>
<keyword evidence="4" id="KW-1185">Reference proteome</keyword>
<accession>A0A0X8FAH1</accession>
<reference evidence="2 4" key="1">
    <citation type="journal article" date="2016" name="Genome Announc.">
        <title>Complete Genome Sequences of Aerococcus christensenii CCUG 28831T, Aerococcus sanguinicola CCUG 43001T, Aerococcus urinae CCUG 36881T, Aerococcus urinaeequi CCUG 28094T, Aerococcus urinaehominis CCUG 42038 BT, and Aerococcus viridans CCUG 4311T.</title>
        <authorList>
            <person name="Carkaci D."/>
            <person name="Dargis R."/>
            <person name="Nielsen X.C."/>
            <person name="Skovgaard O."/>
            <person name="Fuursted K."/>
            <person name="Christensen J.J."/>
        </authorList>
    </citation>
    <scope>NUCLEOTIDE SEQUENCE [LARGE SCALE GENOMIC DNA]</scope>
    <source>
        <strain evidence="2 4">CCUG43001</strain>
    </source>
</reference>
<dbReference type="KEGG" id="asan:AWM72_01880"/>
<keyword evidence="1" id="KW-0812">Transmembrane</keyword>
<sequence length="199" mass="21915">MKASQRFMTIIEGFLLALLAGLLQLVFPAELGETGLSLEMGLVLILFYAFRRGALPACLAGGLVGIIQLYQVPDALTNWPHSLALVIASAAVGFAGLFARNLQRTLHNRRMSSVYLNLVTGSLIGVLCYFICRFVDQVWIQAESTGLAEAFRTNGLSFLLNLGIALAILIVTLNVSAKYFIPRYTKYISRKERSRLLND</sequence>
<dbReference type="GO" id="GO:0015234">
    <property type="term" value="F:thiamine transmembrane transporter activity"/>
    <property type="evidence" value="ECO:0007669"/>
    <property type="project" value="InterPro"/>
</dbReference>
<organism evidence="2 4">
    <name type="scientific">Aerococcus sanguinicola</name>
    <dbReference type="NCBI Taxonomy" id="119206"/>
    <lineage>
        <taxon>Bacteria</taxon>
        <taxon>Bacillati</taxon>
        <taxon>Bacillota</taxon>
        <taxon>Bacilli</taxon>
        <taxon>Lactobacillales</taxon>
        <taxon>Aerococcaceae</taxon>
        <taxon>Aerococcus</taxon>
    </lineage>
</organism>
<dbReference type="AlphaFoldDB" id="A0A0X8FAH1"/>
<evidence type="ECO:0000313" key="2">
    <source>
        <dbReference type="EMBL" id="AMB93585.1"/>
    </source>
</evidence>
<protein>
    <recommendedName>
        <fullName evidence="6">Energy-coupled thiamine transporter ThiT</fullName>
    </recommendedName>
</protein>
<keyword evidence="1" id="KW-0472">Membrane</keyword>
<dbReference type="Gene3D" id="1.10.1760.20">
    <property type="match status" value="1"/>
</dbReference>
<gene>
    <name evidence="2" type="ORF">AWM72_01880</name>
    <name evidence="3" type="ORF">CYJ28_07220</name>
</gene>
<dbReference type="OrthoDB" id="2166942at2"/>
<evidence type="ECO:0000313" key="3">
    <source>
        <dbReference type="EMBL" id="PKZ21687.1"/>
    </source>
</evidence>
<dbReference type="RefSeq" id="WP_067972323.1">
    <property type="nucleotide sequence ID" value="NZ_CAJHKN010000005.1"/>
</dbReference>
<dbReference type="InterPro" id="IPR012651">
    <property type="entry name" value="Thia_Transptr_ThiT"/>
</dbReference>
<dbReference type="EMBL" id="CP014160">
    <property type="protein sequence ID" value="AMB93585.1"/>
    <property type="molecule type" value="Genomic_DNA"/>
</dbReference>
<proteinExistence type="predicted"/>
<reference evidence="3 5" key="3">
    <citation type="submission" date="2017-12" db="EMBL/GenBank/DDBJ databases">
        <title>Phylogenetic diversity of female urinary microbiome.</title>
        <authorList>
            <person name="Thomas-White K."/>
            <person name="Wolfe A.J."/>
        </authorList>
    </citation>
    <scope>NUCLEOTIDE SEQUENCE [LARGE SCALE GENOMIC DNA]</scope>
    <source>
        <strain evidence="3 5">UMB0139</strain>
    </source>
</reference>
<evidence type="ECO:0000313" key="5">
    <source>
        <dbReference type="Proteomes" id="UP000234239"/>
    </source>
</evidence>
<evidence type="ECO:0000313" key="4">
    <source>
        <dbReference type="Proteomes" id="UP000069912"/>
    </source>
</evidence>
<feature type="transmembrane region" description="Helical" evidence="1">
    <location>
        <begin position="83"/>
        <end position="102"/>
    </location>
</feature>
<name>A0A0X8FAH1_9LACT</name>
<evidence type="ECO:0000256" key="1">
    <source>
        <dbReference type="SAM" id="Phobius"/>
    </source>
</evidence>
<reference evidence="4" key="2">
    <citation type="submission" date="2016-01" db="EMBL/GenBank/DDBJ databases">
        <title>Six Aerococcus type strain genome sequencing and assembly using PacBio and Illumina Hiseq.</title>
        <authorList>
            <person name="Carkaci D."/>
            <person name="Dargis R."/>
            <person name="Nielsen X.C."/>
            <person name="Skovgaard O."/>
            <person name="Fuursted K."/>
            <person name="Christensen J.J."/>
        </authorList>
    </citation>
    <scope>NUCLEOTIDE SEQUENCE [LARGE SCALE GENOMIC DNA]</scope>
    <source>
        <strain evidence="4">CCUG43001</strain>
    </source>
</reference>
<keyword evidence="1" id="KW-1133">Transmembrane helix</keyword>
<feature type="transmembrane region" description="Helical" evidence="1">
    <location>
        <begin position="114"/>
        <end position="136"/>
    </location>
</feature>
<dbReference type="Pfam" id="PF09515">
    <property type="entry name" value="Thia_YuaJ"/>
    <property type="match status" value="1"/>
</dbReference>
<dbReference type="Proteomes" id="UP000069912">
    <property type="component" value="Chromosome"/>
</dbReference>
<dbReference type="EMBL" id="PKGY01000003">
    <property type="protein sequence ID" value="PKZ21687.1"/>
    <property type="molecule type" value="Genomic_DNA"/>
</dbReference>